<proteinExistence type="predicted"/>
<evidence type="ECO:0000313" key="1">
    <source>
        <dbReference type="EMBL" id="MFC6439347.1"/>
    </source>
</evidence>
<dbReference type="Gene3D" id="3.40.50.720">
    <property type="entry name" value="NAD(P)-binding Rossmann-like Domain"/>
    <property type="match status" value="1"/>
</dbReference>
<accession>A0ABW1XJ09</accession>
<keyword evidence="2" id="KW-1185">Reference proteome</keyword>
<organism evidence="1 2">
    <name type="scientific">Pseudobowmanella zhangzhouensis</name>
    <dbReference type="NCBI Taxonomy" id="1537679"/>
    <lineage>
        <taxon>Bacteria</taxon>
        <taxon>Pseudomonadati</taxon>
        <taxon>Pseudomonadota</taxon>
        <taxon>Gammaproteobacteria</taxon>
        <taxon>Alteromonadales</taxon>
        <taxon>Alteromonadaceae</taxon>
    </lineage>
</organism>
<reference evidence="2" key="1">
    <citation type="journal article" date="2019" name="Int. J. Syst. Evol. Microbiol.">
        <title>The Global Catalogue of Microorganisms (GCM) 10K type strain sequencing project: providing services to taxonomists for standard genome sequencing and annotation.</title>
        <authorList>
            <consortium name="The Broad Institute Genomics Platform"/>
            <consortium name="The Broad Institute Genome Sequencing Center for Infectious Disease"/>
            <person name="Wu L."/>
            <person name="Ma J."/>
        </authorList>
    </citation>
    <scope>NUCLEOTIDE SEQUENCE [LARGE SCALE GENOMIC DNA]</scope>
    <source>
        <strain evidence="2">CGMCC 1.16031</strain>
    </source>
</reference>
<dbReference type="RefSeq" id="WP_131257359.1">
    <property type="nucleotide sequence ID" value="NZ_JBHSUS010000001.1"/>
</dbReference>
<dbReference type="EMBL" id="JBHSUS010000001">
    <property type="protein sequence ID" value="MFC6439347.1"/>
    <property type="molecule type" value="Genomic_DNA"/>
</dbReference>
<gene>
    <name evidence="1" type="ORF">ACFP85_04185</name>
</gene>
<comment type="caution">
    <text evidence="1">The sequence shown here is derived from an EMBL/GenBank/DDBJ whole genome shotgun (WGS) entry which is preliminary data.</text>
</comment>
<sequence>MSWFKRVKYFFMPADRILAEQVDDIPSKTLGIYGAGELGQAVVALLQQRGIKPDYWYDGQIKEGTHSLMQIAVYAPQQLAVHQPERLIVASEAYAEEISKNCRQLGYQGNLICLHK</sequence>
<evidence type="ECO:0000313" key="2">
    <source>
        <dbReference type="Proteomes" id="UP001596364"/>
    </source>
</evidence>
<name>A0ABW1XJ09_9ALTE</name>
<protein>
    <submittedName>
        <fullName evidence="1">Uncharacterized protein</fullName>
    </submittedName>
</protein>
<dbReference type="Proteomes" id="UP001596364">
    <property type="component" value="Unassembled WGS sequence"/>
</dbReference>